<protein>
    <submittedName>
        <fullName evidence="2">Formiminotetrahydrofolate cyclodeaminase</fullName>
    </submittedName>
</protein>
<dbReference type="SUPFAM" id="SSF101262">
    <property type="entry name" value="Methenyltetrahydrofolate cyclohydrolase-like"/>
    <property type="match status" value="1"/>
</dbReference>
<gene>
    <name evidence="2" type="ORF">SAMN05660330_03496</name>
</gene>
<reference evidence="2 3" key="1">
    <citation type="submission" date="2016-10" db="EMBL/GenBank/DDBJ databases">
        <authorList>
            <person name="de Groot N.N."/>
        </authorList>
    </citation>
    <scope>NUCLEOTIDE SEQUENCE [LARGE SCALE GENOMIC DNA]</scope>
    <source>
        <strain evidence="2 3">DSM 12130</strain>
    </source>
</reference>
<dbReference type="OrthoDB" id="5515634at2"/>
<organism evidence="2 3">
    <name type="scientific">Desulforhopalus singaporensis</name>
    <dbReference type="NCBI Taxonomy" id="91360"/>
    <lineage>
        <taxon>Bacteria</taxon>
        <taxon>Pseudomonadati</taxon>
        <taxon>Thermodesulfobacteriota</taxon>
        <taxon>Desulfobulbia</taxon>
        <taxon>Desulfobulbales</taxon>
        <taxon>Desulfocapsaceae</taxon>
        <taxon>Desulforhopalus</taxon>
    </lineage>
</organism>
<feature type="domain" description="Cyclodeaminase/cyclohydrolase" evidence="1">
    <location>
        <begin position="9"/>
        <end position="187"/>
    </location>
</feature>
<dbReference type="InterPro" id="IPR007044">
    <property type="entry name" value="Cyclodeamin/CycHdrlase"/>
</dbReference>
<accession>A0A1H0UDT7</accession>
<evidence type="ECO:0000313" key="3">
    <source>
        <dbReference type="Proteomes" id="UP000199073"/>
    </source>
</evidence>
<sequence length="195" mass="21140">MTQELQRNIDAFLKVLDANDFTTGGGTASCIAGSMAAGMVGMVAQLSRGKKDLLPAKVYEEMADQAKILQKQLFDGGAEDTLAFKKVSDAFNLPKFTDDEKAARSHAIQQGLEEAARVPMRNAQYCLAVHRLCIKLAEKYNTNCASDLYSAKMLAQTGIHGCLANVEINLPSIKDKDLVSELSGQVEEIKGKLNL</sequence>
<dbReference type="EMBL" id="FNJI01000031">
    <property type="protein sequence ID" value="SDP64301.1"/>
    <property type="molecule type" value="Genomic_DNA"/>
</dbReference>
<name>A0A1H0UDT7_9BACT</name>
<evidence type="ECO:0000313" key="2">
    <source>
        <dbReference type="EMBL" id="SDP64301.1"/>
    </source>
</evidence>
<dbReference type="STRING" id="91360.SAMN05660330_03496"/>
<dbReference type="AlphaFoldDB" id="A0A1H0UDT7"/>
<dbReference type="InterPro" id="IPR036178">
    <property type="entry name" value="Formintransfe-cycloase-like_sf"/>
</dbReference>
<dbReference type="GO" id="GO:0003824">
    <property type="term" value="F:catalytic activity"/>
    <property type="evidence" value="ECO:0007669"/>
    <property type="project" value="InterPro"/>
</dbReference>
<keyword evidence="3" id="KW-1185">Reference proteome</keyword>
<dbReference type="Proteomes" id="UP000199073">
    <property type="component" value="Unassembled WGS sequence"/>
</dbReference>
<dbReference type="RefSeq" id="WP_092225167.1">
    <property type="nucleotide sequence ID" value="NZ_FNJI01000031.1"/>
</dbReference>
<evidence type="ECO:0000259" key="1">
    <source>
        <dbReference type="Pfam" id="PF04961"/>
    </source>
</evidence>
<dbReference type="Gene3D" id="1.20.120.680">
    <property type="entry name" value="Formiminotetrahydrofolate cyclodeaminase monomer, up-and-down helical bundle"/>
    <property type="match status" value="1"/>
</dbReference>
<proteinExistence type="predicted"/>
<dbReference type="Pfam" id="PF04961">
    <property type="entry name" value="FTCD_C"/>
    <property type="match status" value="1"/>
</dbReference>